<protein>
    <submittedName>
        <fullName evidence="3">Uncharacterized protein</fullName>
    </submittedName>
</protein>
<feature type="compositionally biased region" description="Low complexity" evidence="2">
    <location>
        <begin position="165"/>
        <end position="174"/>
    </location>
</feature>
<name>A0A1R0GYV8_9FUNG</name>
<proteinExistence type="predicted"/>
<evidence type="ECO:0000256" key="1">
    <source>
        <dbReference type="SAM" id="Coils"/>
    </source>
</evidence>
<feature type="compositionally biased region" description="Basic and acidic residues" evidence="2">
    <location>
        <begin position="495"/>
        <end position="505"/>
    </location>
</feature>
<evidence type="ECO:0000313" key="4">
    <source>
        <dbReference type="Proteomes" id="UP000187455"/>
    </source>
</evidence>
<dbReference type="OrthoDB" id="5575405at2759"/>
<dbReference type="EMBL" id="LSSL01001970">
    <property type="protein sequence ID" value="OLY82035.1"/>
    <property type="molecule type" value="Genomic_DNA"/>
</dbReference>
<dbReference type="AlphaFoldDB" id="A0A1R0GYV8"/>
<feature type="region of interest" description="Disordered" evidence="2">
    <location>
        <begin position="132"/>
        <end position="216"/>
    </location>
</feature>
<sequence length="665" mass="74336">MDLSGMSLLQKGWYWQVQPAKFVLECYKKHSGPMNCFNPDCNGPSTFSKDSNGHGNNTHAEFKCTKCRQKIRPEKFYRVVLHGEDDLPTPTTWESLIPGTSKKRLIPPIPEPAEDFPEWNMPVVNFKKPADDFPKYNGSKNNRPRRSLAPVFKLAKPTKPKKIPSSSSSSSESELNLTSGIEEVFPDLAQSPLARTPAENLGKRKAPDGAMDKYDPFVTESGLRRKLAKYTEDVKQSVEEPSRVIQEENKSLKSQLFEMERKINLLNQTINSLLSKGNPPVPDIVAQDRPETSNGNKINVSLSDIAADHNISGTVTEFQKKLSALKVLTGVKPALGTLNAEKKYKVSRVFVEGIQRNKISELKNALMMLSFRLSKILNIRFIGRFTAEFTVFSDYTNSFIGLMNSYKKFKVLPKMNPSLPLDKSAPLPVWKAVRESYYKSLLDTMKGCKNDILANYTRELGVELGYNMPPRDGPSEDRPNSPNNEEIQLNNQPECSKRATNELEKQPSSPNNRPTPSEIYPSSPKTIPTLPYFHEISTGLDYTESSDRSDIACTGQPMENASPIIPAEDLPCSMGGYLNIQSDSTIQTQPLDMDFSPTRVNILSGTTLDFANTFRLNDNSFLPSVQLDFSSDGMSINVSNSDAGGDQPNLDGLRPDIRDFFSRFI</sequence>
<reference evidence="3 4" key="1">
    <citation type="journal article" date="2016" name="Mol. Biol. Evol.">
        <title>Genome-Wide Survey of Gut Fungi (Harpellales) Reveals the First Horizontally Transferred Ubiquitin Gene from a Mosquito Host.</title>
        <authorList>
            <person name="Wang Y."/>
            <person name="White M.M."/>
            <person name="Kvist S."/>
            <person name="Moncalvo J.M."/>
        </authorList>
    </citation>
    <scope>NUCLEOTIDE SEQUENCE [LARGE SCALE GENOMIC DNA]</scope>
    <source>
        <strain evidence="3 4">ALG-7-W6</strain>
    </source>
</reference>
<evidence type="ECO:0000256" key="2">
    <source>
        <dbReference type="SAM" id="MobiDB-lite"/>
    </source>
</evidence>
<keyword evidence="4" id="KW-1185">Reference proteome</keyword>
<gene>
    <name evidence="3" type="ORF">AYI68_g3850</name>
</gene>
<accession>A0A1R0GYV8</accession>
<dbReference type="Proteomes" id="UP000187455">
    <property type="component" value="Unassembled WGS sequence"/>
</dbReference>
<keyword evidence="1" id="KW-0175">Coiled coil</keyword>
<evidence type="ECO:0000313" key="3">
    <source>
        <dbReference type="EMBL" id="OLY82035.1"/>
    </source>
</evidence>
<dbReference type="STRING" id="133383.A0A1R0GYV8"/>
<feature type="coiled-coil region" evidence="1">
    <location>
        <begin position="242"/>
        <end position="276"/>
    </location>
</feature>
<comment type="caution">
    <text evidence="3">The sequence shown here is derived from an EMBL/GenBank/DDBJ whole genome shotgun (WGS) entry which is preliminary data.</text>
</comment>
<feature type="region of interest" description="Disordered" evidence="2">
    <location>
        <begin position="465"/>
        <end position="526"/>
    </location>
</feature>
<organism evidence="3 4">
    <name type="scientific">Smittium mucronatum</name>
    <dbReference type="NCBI Taxonomy" id="133383"/>
    <lineage>
        <taxon>Eukaryota</taxon>
        <taxon>Fungi</taxon>
        <taxon>Fungi incertae sedis</taxon>
        <taxon>Zoopagomycota</taxon>
        <taxon>Kickxellomycotina</taxon>
        <taxon>Harpellomycetes</taxon>
        <taxon>Harpellales</taxon>
        <taxon>Legeriomycetaceae</taxon>
        <taxon>Smittium</taxon>
    </lineage>
</organism>
<feature type="compositionally biased region" description="Basic and acidic residues" evidence="2">
    <location>
        <begin position="201"/>
        <end position="215"/>
    </location>
</feature>
<feature type="compositionally biased region" description="Polar residues" evidence="2">
    <location>
        <begin position="480"/>
        <end position="494"/>
    </location>
</feature>
<feature type="compositionally biased region" description="Polar residues" evidence="2">
    <location>
        <begin position="506"/>
        <end position="515"/>
    </location>
</feature>